<dbReference type="InParanoid" id="G2XRQ9"/>
<dbReference type="EMBL" id="FQ790258">
    <property type="protein sequence ID" value="CCD43397.1"/>
    <property type="molecule type" value="Genomic_DNA"/>
</dbReference>
<name>G2XRQ9_BOTF4</name>
<dbReference type="AlphaFoldDB" id="G2XRQ9"/>
<proteinExistence type="predicted"/>
<sequence length="50" mass="6011">MKNHDRIFAYTEHFTLAILCKSFHPLPLPMPLQRVAFWCEKKKYDTAEMI</sequence>
<organism evidence="1 2">
    <name type="scientific">Botryotinia fuckeliana (strain T4)</name>
    <name type="common">Noble rot fungus</name>
    <name type="synonym">Botrytis cinerea</name>
    <dbReference type="NCBI Taxonomy" id="999810"/>
    <lineage>
        <taxon>Eukaryota</taxon>
        <taxon>Fungi</taxon>
        <taxon>Dikarya</taxon>
        <taxon>Ascomycota</taxon>
        <taxon>Pezizomycotina</taxon>
        <taxon>Leotiomycetes</taxon>
        <taxon>Helotiales</taxon>
        <taxon>Sclerotiniaceae</taxon>
        <taxon>Botrytis</taxon>
    </lineage>
</organism>
<gene>
    <name evidence="1" type="ORF">BofuT4_uP065840.1</name>
</gene>
<protein>
    <submittedName>
        <fullName evidence="1">Uncharacterized protein</fullName>
    </submittedName>
</protein>
<evidence type="ECO:0000313" key="2">
    <source>
        <dbReference type="Proteomes" id="UP000008177"/>
    </source>
</evidence>
<evidence type="ECO:0000313" key="1">
    <source>
        <dbReference type="EMBL" id="CCD43397.1"/>
    </source>
</evidence>
<reference evidence="2" key="1">
    <citation type="journal article" date="2011" name="PLoS Genet.">
        <title>Genomic analysis of the necrotrophic fungal pathogens Sclerotinia sclerotiorum and Botrytis cinerea.</title>
        <authorList>
            <person name="Amselem J."/>
            <person name="Cuomo C.A."/>
            <person name="van Kan J.A."/>
            <person name="Viaud M."/>
            <person name="Benito E.P."/>
            <person name="Couloux A."/>
            <person name="Coutinho P.M."/>
            <person name="de Vries R.P."/>
            <person name="Dyer P.S."/>
            <person name="Fillinger S."/>
            <person name="Fournier E."/>
            <person name="Gout L."/>
            <person name="Hahn M."/>
            <person name="Kohn L."/>
            <person name="Lapalu N."/>
            <person name="Plummer K.M."/>
            <person name="Pradier J.M."/>
            <person name="Quevillon E."/>
            <person name="Sharon A."/>
            <person name="Simon A."/>
            <person name="ten Have A."/>
            <person name="Tudzynski B."/>
            <person name="Tudzynski P."/>
            <person name="Wincker P."/>
            <person name="Andrew M."/>
            <person name="Anthouard V."/>
            <person name="Beever R.E."/>
            <person name="Beffa R."/>
            <person name="Benoit I."/>
            <person name="Bouzid O."/>
            <person name="Brault B."/>
            <person name="Chen Z."/>
            <person name="Choquer M."/>
            <person name="Collemare J."/>
            <person name="Cotton P."/>
            <person name="Danchin E.G."/>
            <person name="Da Silva C."/>
            <person name="Gautier A."/>
            <person name="Giraud C."/>
            <person name="Giraud T."/>
            <person name="Gonzalez C."/>
            <person name="Grossetete S."/>
            <person name="Guldener U."/>
            <person name="Henrissat B."/>
            <person name="Howlett B.J."/>
            <person name="Kodira C."/>
            <person name="Kretschmer M."/>
            <person name="Lappartient A."/>
            <person name="Leroch M."/>
            <person name="Levis C."/>
            <person name="Mauceli E."/>
            <person name="Neuveglise C."/>
            <person name="Oeser B."/>
            <person name="Pearson M."/>
            <person name="Poulain J."/>
            <person name="Poussereau N."/>
            <person name="Quesneville H."/>
            <person name="Rascle C."/>
            <person name="Schumacher J."/>
            <person name="Segurens B."/>
            <person name="Sexton A."/>
            <person name="Silva E."/>
            <person name="Sirven C."/>
            <person name="Soanes D.M."/>
            <person name="Talbot N.J."/>
            <person name="Templeton M."/>
            <person name="Yandava C."/>
            <person name="Yarden O."/>
            <person name="Zeng Q."/>
            <person name="Rollins J.A."/>
            <person name="Lebrun M.H."/>
            <person name="Dickman M."/>
        </authorList>
    </citation>
    <scope>NUCLEOTIDE SEQUENCE [LARGE SCALE GENOMIC DNA]</scope>
    <source>
        <strain evidence="2">T4</strain>
    </source>
</reference>
<accession>G2XRQ9</accession>
<dbReference type="HOGENOM" id="CLU_3124768_0_0_1"/>
<dbReference type="Proteomes" id="UP000008177">
    <property type="component" value="Unplaced contigs"/>
</dbReference>